<dbReference type="AlphaFoldDB" id="A0AAD5UB36"/>
<dbReference type="Gene3D" id="1.10.150.50">
    <property type="entry name" value="Transcription Factor, Ets-1"/>
    <property type="match status" value="1"/>
</dbReference>
<evidence type="ECO:0000313" key="1">
    <source>
        <dbReference type="EMBL" id="KAJ3252327.1"/>
    </source>
</evidence>
<protein>
    <recommendedName>
        <fullName evidence="3">SAM domain-containing protein</fullName>
    </recommendedName>
</protein>
<evidence type="ECO:0008006" key="3">
    <source>
        <dbReference type="Google" id="ProtNLM"/>
    </source>
</evidence>
<reference evidence="1" key="1">
    <citation type="submission" date="2020-05" db="EMBL/GenBank/DDBJ databases">
        <title>Phylogenomic resolution of chytrid fungi.</title>
        <authorList>
            <person name="Stajich J.E."/>
            <person name="Amses K."/>
            <person name="Simmons R."/>
            <person name="Seto K."/>
            <person name="Myers J."/>
            <person name="Bonds A."/>
            <person name="Quandt C.A."/>
            <person name="Barry K."/>
            <person name="Liu P."/>
            <person name="Grigoriev I."/>
            <person name="Longcore J.E."/>
            <person name="James T.Y."/>
        </authorList>
    </citation>
    <scope>NUCLEOTIDE SEQUENCE</scope>
    <source>
        <strain evidence="1">PLAUS21</strain>
    </source>
</reference>
<dbReference type="Proteomes" id="UP001210925">
    <property type="component" value="Unassembled WGS sequence"/>
</dbReference>
<sequence>MQNKLNEFVPGALAEWGEKEPSTGQLTEVKISETLPGFKRENSSGNLKVAELRELSLGASAQAEFIKELFQKEFQNYVVSMGGLVGFKSEPKHITVIYKDSSNTKRIDISPMSLESLKKELSERFNNVMKSSIKCIYLYENGRTSIIDKISDFEQDKSYFVLTDIDDFPPEHSPNPEKKQNFSKEMEKFFEKLRIKRKLDEDKIGAIKQCFSQQAIEYEDLIATGELALTDAKLKEIGISQLGLRNAILAVIKNNQ</sequence>
<proteinExistence type="predicted"/>
<keyword evidence="2" id="KW-1185">Reference proteome</keyword>
<comment type="caution">
    <text evidence="1">The sequence shown here is derived from an EMBL/GenBank/DDBJ whole genome shotgun (WGS) entry which is preliminary data.</text>
</comment>
<dbReference type="EMBL" id="JADGKB010000145">
    <property type="protein sequence ID" value="KAJ3252327.1"/>
    <property type="molecule type" value="Genomic_DNA"/>
</dbReference>
<accession>A0AAD5UB36</accession>
<organism evidence="1 2">
    <name type="scientific">Boothiomyces macroporosus</name>
    <dbReference type="NCBI Taxonomy" id="261099"/>
    <lineage>
        <taxon>Eukaryota</taxon>
        <taxon>Fungi</taxon>
        <taxon>Fungi incertae sedis</taxon>
        <taxon>Chytridiomycota</taxon>
        <taxon>Chytridiomycota incertae sedis</taxon>
        <taxon>Chytridiomycetes</taxon>
        <taxon>Rhizophydiales</taxon>
        <taxon>Terramycetaceae</taxon>
        <taxon>Boothiomyces</taxon>
    </lineage>
</organism>
<dbReference type="InterPro" id="IPR013761">
    <property type="entry name" value="SAM/pointed_sf"/>
</dbReference>
<name>A0AAD5UB36_9FUNG</name>
<evidence type="ECO:0000313" key="2">
    <source>
        <dbReference type="Proteomes" id="UP001210925"/>
    </source>
</evidence>
<gene>
    <name evidence="1" type="ORF">HK103_001633</name>
</gene>